<dbReference type="EMBL" id="LHQL01000014">
    <property type="protein sequence ID" value="OOQ46861.1"/>
    <property type="molecule type" value="Genomic_DNA"/>
</dbReference>
<reference evidence="2 4" key="2">
    <citation type="submission" date="2020-03" db="EMBL/GenBank/DDBJ databases">
        <title>Is there a link between lipid content and antibiotic production in Streptomyces?</title>
        <authorList>
            <person name="David M."/>
            <person name="Lejeune C."/>
            <person name="Abreu S."/>
            <person name="Thibessard A."/>
            <person name="Leblond P."/>
            <person name="Chaminade P."/>
            <person name="Virolle M.-J."/>
        </authorList>
    </citation>
    <scope>NUCLEOTIDE SEQUENCE [LARGE SCALE GENOMIC DNA]</scope>
    <source>
        <strain evidence="2 4">DSM 41481</strain>
    </source>
</reference>
<protein>
    <submittedName>
        <fullName evidence="2">DUF779 domain-containing protein</fullName>
    </submittedName>
</protein>
<reference evidence="1 3" key="1">
    <citation type="submission" date="2015-07" db="EMBL/GenBank/DDBJ databases">
        <title>Draft Genome Sequence of Streptomyces antibioticus, IMRU 3720 reveals insights in the evolution of actinomycin biosynthetic gene clusters in Streptomyces.</title>
        <authorList>
            <person name="Crnovcic I."/>
            <person name="Ruckert C."/>
            <person name="Kalinowksi J."/>
            <person name="Keller U."/>
        </authorList>
    </citation>
    <scope>NUCLEOTIDE SEQUENCE [LARGE SCALE GENOMIC DNA]</scope>
    <source>
        <strain evidence="1 3">DSM 41481</strain>
    </source>
</reference>
<keyword evidence="3" id="KW-1185">Reference proteome</keyword>
<evidence type="ECO:0000313" key="2">
    <source>
        <dbReference type="EMBL" id="QIT49154.1"/>
    </source>
</evidence>
<organism evidence="2 4">
    <name type="scientific">Streptomyces antibioticus</name>
    <dbReference type="NCBI Taxonomy" id="1890"/>
    <lineage>
        <taxon>Bacteria</taxon>
        <taxon>Bacillati</taxon>
        <taxon>Actinomycetota</taxon>
        <taxon>Actinomycetes</taxon>
        <taxon>Kitasatosporales</taxon>
        <taxon>Streptomycetaceae</taxon>
        <taxon>Streptomyces</taxon>
    </lineage>
</organism>
<name>A0AAE6YHZ8_STRAT</name>
<sequence>MWDGPFYRVRRDGYEILFVPDADTPLDEIDDVDMWVIFDDGERWSGTVYTLDVVHRNMDACRDSGECLGGRYFYVWDGLIVRDAGIDAMVEVVDELVRTGDFRGVFRDVGPEEDDEDA</sequence>
<dbReference type="Proteomes" id="UP000502504">
    <property type="component" value="Chromosome"/>
</dbReference>
<gene>
    <name evidence="1" type="ORF">AFM16_29090</name>
    <name evidence="2" type="ORF">HCX60_29625</name>
</gene>
<evidence type="ECO:0000313" key="1">
    <source>
        <dbReference type="EMBL" id="OOQ46861.1"/>
    </source>
</evidence>
<evidence type="ECO:0000313" key="3">
    <source>
        <dbReference type="Proteomes" id="UP000190306"/>
    </source>
</evidence>
<dbReference type="EMBL" id="CP050692">
    <property type="protein sequence ID" value="QIT49154.1"/>
    <property type="molecule type" value="Genomic_DNA"/>
</dbReference>
<dbReference type="Proteomes" id="UP000190306">
    <property type="component" value="Chromosome"/>
</dbReference>
<evidence type="ECO:0000313" key="4">
    <source>
        <dbReference type="Proteomes" id="UP000502504"/>
    </source>
</evidence>
<accession>A0AAE6YHZ8</accession>
<dbReference type="AlphaFoldDB" id="A0AAE6YHZ8"/>
<proteinExistence type="predicted"/>